<dbReference type="RefSeq" id="XP_018497568.1">
    <property type="nucleotide sequence ID" value="XM_018642052.1"/>
</dbReference>
<dbReference type="Pfam" id="PF00561">
    <property type="entry name" value="Abhydrolase_1"/>
    <property type="match status" value="1"/>
</dbReference>
<dbReference type="GO" id="GO:0052651">
    <property type="term" value="P:monoacylglycerol catabolic process"/>
    <property type="evidence" value="ECO:0007669"/>
    <property type="project" value="TreeGrafter"/>
</dbReference>
<dbReference type="GO" id="GO:0005789">
    <property type="term" value="C:endoplasmic reticulum membrane"/>
    <property type="evidence" value="ECO:0007669"/>
    <property type="project" value="TreeGrafter"/>
</dbReference>
<dbReference type="GO" id="GO:0006660">
    <property type="term" value="P:phosphatidylserine catabolic process"/>
    <property type="evidence" value="ECO:0007669"/>
    <property type="project" value="TreeGrafter"/>
</dbReference>
<dbReference type="GO" id="GO:0004622">
    <property type="term" value="F:phosphatidylcholine lysophospholipase activity"/>
    <property type="evidence" value="ECO:0007669"/>
    <property type="project" value="TreeGrafter"/>
</dbReference>
<dbReference type="Gene3D" id="3.40.50.1820">
    <property type="entry name" value="alpha/beta hydrolase"/>
    <property type="match status" value="1"/>
</dbReference>
<protein>
    <submittedName>
        <fullName evidence="3">Monoacylglycerol lipase ABHD12-like</fullName>
    </submittedName>
</protein>
<name>A0AAJ7L6V0_9ACAR</name>
<keyword evidence="2" id="KW-1185">Reference proteome</keyword>
<dbReference type="KEGG" id="goe:108865230"/>
<gene>
    <name evidence="3" type="primary">LOC108865230</name>
</gene>
<proteinExistence type="predicted"/>
<dbReference type="InterPro" id="IPR029058">
    <property type="entry name" value="AB_hydrolase_fold"/>
</dbReference>
<evidence type="ECO:0000313" key="3">
    <source>
        <dbReference type="RefSeq" id="XP_018497568.1"/>
    </source>
</evidence>
<organism evidence="2 3">
    <name type="scientific">Galendromus occidentalis</name>
    <name type="common">western predatory mite</name>
    <dbReference type="NCBI Taxonomy" id="34638"/>
    <lineage>
        <taxon>Eukaryota</taxon>
        <taxon>Metazoa</taxon>
        <taxon>Ecdysozoa</taxon>
        <taxon>Arthropoda</taxon>
        <taxon>Chelicerata</taxon>
        <taxon>Arachnida</taxon>
        <taxon>Acari</taxon>
        <taxon>Parasitiformes</taxon>
        <taxon>Mesostigmata</taxon>
        <taxon>Gamasina</taxon>
        <taxon>Phytoseioidea</taxon>
        <taxon>Phytoseiidae</taxon>
        <taxon>Typhlodrominae</taxon>
        <taxon>Galendromus</taxon>
    </lineage>
</organism>
<dbReference type="GO" id="GO:0047372">
    <property type="term" value="F:monoacylglycerol lipase activity"/>
    <property type="evidence" value="ECO:0007669"/>
    <property type="project" value="TreeGrafter"/>
</dbReference>
<dbReference type="GeneID" id="108865230"/>
<reference evidence="3" key="1">
    <citation type="submission" date="2025-08" db="UniProtKB">
        <authorList>
            <consortium name="RefSeq"/>
        </authorList>
    </citation>
    <scope>IDENTIFICATION</scope>
</reference>
<dbReference type="InterPro" id="IPR000073">
    <property type="entry name" value="AB_hydrolase_1"/>
</dbReference>
<accession>A0AAJ7L6V0</accession>
<evidence type="ECO:0000259" key="1">
    <source>
        <dbReference type="Pfam" id="PF00561"/>
    </source>
</evidence>
<dbReference type="AlphaFoldDB" id="A0AAJ7L6V0"/>
<dbReference type="Proteomes" id="UP000694867">
    <property type="component" value="Unplaced"/>
</dbReference>
<feature type="domain" description="AB hydrolase-1" evidence="1">
    <location>
        <begin position="79"/>
        <end position="199"/>
    </location>
</feature>
<evidence type="ECO:0000313" key="2">
    <source>
        <dbReference type="Proteomes" id="UP000694867"/>
    </source>
</evidence>
<dbReference type="PANTHER" id="PTHR12277">
    <property type="entry name" value="ALPHA/BETA HYDROLASE DOMAIN-CONTAINING PROTEIN"/>
    <property type="match status" value="1"/>
</dbReference>
<dbReference type="PANTHER" id="PTHR12277:SF194">
    <property type="entry name" value="FI04476P"/>
    <property type="match status" value="1"/>
</dbReference>
<sequence>MSMILPAVFCSSSDFRRWLIFSTSTADDFDYARPELFGLHCPSSYTITYKKTIQLGLWYIPPRGGPCAEEIKDCCKKGPVFIYFHGLPGHRGQFLNIPRFLAENINAHVFTFDYQGFGESSEGLPTRQTLLEDSLAILDTVLDVVPLERIFFWGHSFGAPIAVDLAANISEPFGGIILEAPLSDVARRIELGKEMNTILPAFKTCVVESARDDDTINYNSTRSLQRVSLEVPVLILHASDDEEVPFELGRDLYEAWFRFRADNGGAFVSMLAFEKDFGFGHNDIHKYDKLQDVVRQFLFRVPLQ</sequence>
<dbReference type="SUPFAM" id="SSF53474">
    <property type="entry name" value="alpha/beta-Hydrolases"/>
    <property type="match status" value="1"/>
</dbReference>